<dbReference type="Proteomes" id="UP000076567">
    <property type="component" value="Unassembled WGS sequence"/>
</dbReference>
<reference evidence="3" key="1">
    <citation type="submission" date="2016-01" db="EMBL/GenBank/DDBJ databases">
        <title>Draft genome of Chromobacterium sp. F49.</title>
        <authorList>
            <person name="Hong K.W."/>
        </authorList>
    </citation>
    <scope>NUCLEOTIDE SEQUENCE [LARGE SCALE GENOMIC DNA]</scope>
    <source>
        <strain evidence="3">P7IIIA</strain>
    </source>
</reference>
<organism evidence="2 3">
    <name type="scientific">Fictibacillus phosphorivorans</name>
    <dbReference type="NCBI Taxonomy" id="1221500"/>
    <lineage>
        <taxon>Bacteria</taxon>
        <taxon>Bacillati</taxon>
        <taxon>Bacillota</taxon>
        <taxon>Bacilli</taxon>
        <taxon>Bacillales</taxon>
        <taxon>Fictibacillaceae</taxon>
        <taxon>Fictibacillus</taxon>
    </lineage>
</organism>
<name>A0A161RX10_9BACL</name>
<dbReference type="InterPro" id="IPR012338">
    <property type="entry name" value="Beta-lactam/transpept-like"/>
</dbReference>
<keyword evidence="3" id="KW-1185">Reference proteome</keyword>
<dbReference type="Gene3D" id="3.40.710.10">
    <property type="entry name" value="DD-peptidase/beta-lactamase superfamily"/>
    <property type="match status" value="1"/>
</dbReference>
<dbReference type="RefSeq" id="WP_066236700.1">
    <property type="nucleotide sequence ID" value="NZ_LRFC01000001.1"/>
</dbReference>
<dbReference type="GO" id="GO:0030655">
    <property type="term" value="P:beta-lactam antibiotic catabolic process"/>
    <property type="evidence" value="ECO:0007669"/>
    <property type="project" value="InterPro"/>
</dbReference>
<evidence type="ECO:0000313" key="2">
    <source>
        <dbReference type="EMBL" id="KZE69256.1"/>
    </source>
</evidence>
<feature type="domain" description="Beta-lactamase class A catalytic" evidence="1">
    <location>
        <begin position="25"/>
        <end position="219"/>
    </location>
</feature>
<dbReference type="AlphaFoldDB" id="A0A161RX10"/>
<evidence type="ECO:0000313" key="3">
    <source>
        <dbReference type="Proteomes" id="UP000076567"/>
    </source>
</evidence>
<dbReference type="SUPFAM" id="SSF56601">
    <property type="entry name" value="beta-lactamase/transpeptidase-like"/>
    <property type="match status" value="1"/>
</dbReference>
<dbReference type="Pfam" id="PF13354">
    <property type="entry name" value="Beta-lactamase2"/>
    <property type="match status" value="1"/>
</dbReference>
<proteinExistence type="predicted"/>
<comment type="caution">
    <text evidence="2">The sequence shown here is derived from an EMBL/GenBank/DDBJ whole genome shotgun (WGS) entry which is preliminary data.</text>
</comment>
<dbReference type="GO" id="GO:0008800">
    <property type="term" value="F:beta-lactamase activity"/>
    <property type="evidence" value="ECO:0007669"/>
    <property type="project" value="InterPro"/>
</dbReference>
<evidence type="ECO:0000259" key="1">
    <source>
        <dbReference type="Pfam" id="PF13354"/>
    </source>
</evidence>
<protein>
    <recommendedName>
        <fullName evidence="1">Beta-lactamase class A catalytic domain-containing protein</fullName>
    </recommendedName>
</protein>
<dbReference type="OrthoDB" id="2835798at2"/>
<dbReference type="InterPro" id="IPR045155">
    <property type="entry name" value="Beta-lactam_cat"/>
</dbReference>
<sequence length="257" mass="29349">MHKVLETLKNVKTDQVGIIIYSTKQKKIALSLNPELILPLASAAKVIVGFCVARWVENGMYHWDDMIEEYQLDPEENSAMFYPHFQDRDSIPLGDLVEVMIACHDSMAANSIVKFCGGWEKMNYEINRTYNNIQITSNPRDLENKGEIGQILKVLSSIYSGYQTDPEIWKPIVNGLVRPIDHLEGIPDHYLNHMSGGLDNLVVDIGLLGEFNQHPFLYVLGASGLPNRYTDTYSDERIVESIKLLYKEYNKQRKVII</sequence>
<dbReference type="EMBL" id="LRFC01000001">
    <property type="protein sequence ID" value="KZE69256.1"/>
    <property type="molecule type" value="Genomic_DNA"/>
</dbReference>
<gene>
    <name evidence="2" type="ORF">AWM68_03030</name>
</gene>
<accession>A0A161RX10</accession>